<sequence length="403" mass="43868">MTERVVLAYSGGLDTSVAIPYLAEQTGAEVIAVAIDVGQGGEDMNAIRQRALDCGAVESEVVDGREEFAADFCLPALRANALYMDRYPLVSALSRPLIVRHLVAAAKKYGGTIVSHGCTGKGNDQVRFEVGIGALAPDLKVLAPARDFAWTRDKAIAYAEEKGLPIDVTHKSPYSIDQNLWGRAVETGFLEDIWNAPIEDVYSYTANPAEPRDPDEVVITFEAGVPVAIDGETVTPYQAILELNRRAGAQGVGRLDMVEDRLVGIKSREVYEAPGAIALIVAHQELENVTVERDVARFKKGVDQRWAELVYDGLWFSPLKRALDAFIDDTQQHVTGEVRLTLHGGRAVVTGRRSDASLYDFGMATYDTGDTFDQSLAKGFVQLWGLPSRLATARDTRLGGAQQ</sequence>
<evidence type="ECO:0000256" key="9">
    <source>
        <dbReference type="ARBA" id="ARBA00022840"/>
    </source>
</evidence>
<comment type="caution">
    <text evidence="10">Lacks conserved residue(s) required for the propagation of feature annotation.</text>
</comment>
<keyword evidence="9 10" id="KW-0067">ATP-binding</keyword>
<dbReference type="HAMAP" id="MF_00005">
    <property type="entry name" value="Arg_succ_synth_type1"/>
    <property type="match status" value="1"/>
</dbReference>
<comment type="caution">
    <text evidence="13">The sequence shown here is derived from an EMBL/GenBank/DDBJ whole genome shotgun (WGS) entry which is preliminary data.</text>
</comment>
<dbReference type="PANTHER" id="PTHR11587:SF2">
    <property type="entry name" value="ARGININOSUCCINATE SYNTHASE"/>
    <property type="match status" value="1"/>
</dbReference>
<evidence type="ECO:0000313" key="13">
    <source>
        <dbReference type="EMBL" id="RKR91729.1"/>
    </source>
</evidence>
<dbReference type="Pfam" id="PF00764">
    <property type="entry name" value="Arginosuc_synth"/>
    <property type="match status" value="1"/>
</dbReference>
<dbReference type="PANTHER" id="PTHR11587">
    <property type="entry name" value="ARGININOSUCCINATE SYNTHASE"/>
    <property type="match status" value="1"/>
</dbReference>
<keyword evidence="14" id="KW-1185">Reference proteome</keyword>
<dbReference type="PROSITE" id="PS00565">
    <property type="entry name" value="ARGININOSUCCIN_SYN_2"/>
    <property type="match status" value="1"/>
</dbReference>
<keyword evidence="8 10" id="KW-0547">Nucleotide-binding</keyword>
<dbReference type="RefSeq" id="WP_121159847.1">
    <property type="nucleotide sequence ID" value="NZ_RBKT01000001.1"/>
</dbReference>
<feature type="binding site" evidence="10">
    <location>
        <position position="124"/>
    </location>
    <ligand>
        <name>L-aspartate</name>
        <dbReference type="ChEBI" id="CHEBI:29991"/>
    </ligand>
</feature>
<name>A0A495JUE2_9ACTN</name>
<dbReference type="Pfam" id="PF20979">
    <property type="entry name" value="Arginosuc_syn_C"/>
    <property type="match status" value="1"/>
</dbReference>
<comment type="pathway">
    <text evidence="1 10">Amino-acid biosynthesis; L-arginine biosynthesis; L-arginine from L-ornithine and carbamoyl phosphate: step 2/3.</text>
</comment>
<keyword evidence="6 10" id="KW-0436">Ligase</keyword>
<dbReference type="Gene3D" id="1.20.5.470">
    <property type="entry name" value="Single helix bin"/>
    <property type="match status" value="1"/>
</dbReference>
<comment type="catalytic activity">
    <reaction evidence="10">
        <text>L-citrulline + L-aspartate + ATP = 2-(N(omega)-L-arginino)succinate + AMP + diphosphate + H(+)</text>
        <dbReference type="Rhea" id="RHEA:10932"/>
        <dbReference type="ChEBI" id="CHEBI:15378"/>
        <dbReference type="ChEBI" id="CHEBI:29991"/>
        <dbReference type="ChEBI" id="CHEBI:30616"/>
        <dbReference type="ChEBI" id="CHEBI:33019"/>
        <dbReference type="ChEBI" id="CHEBI:57472"/>
        <dbReference type="ChEBI" id="CHEBI:57743"/>
        <dbReference type="ChEBI" id="CHEBI:456215"/>
        <dbReference type="EC" id="6.3.4.5"/>
    </reaction>
</comment>
<dbReference type="OrthoDB" id="9801641at2"/>
<comment type="subunit">
    <text evidence="2 10">Homotetramer.</text>
</comment>
<dbReference type="GO" id="GO:0005737">
    <property type="term" value="C:cytoplasm"/>
    <property type="evidence" value="ECO:0007669"/>
    <property type="project" value="UniProtKB-SubCell"/>
</dbReference>
<dbReference type="FunFam" id="3.40.50.620:FF:000038">
    <property type="entry name" value="Argininosuccinate synthase"/>
    <property type="match status" value="1"/>
</dbReference>
<comment type="similarity">
    <text evidence="10">Belongs to the argininosuccinate synthase family. Type 1 subfamily.</text>
</comment>
<dbReference type="SUPFAM" id="SSF69864">
    <property type="entry name" value="Argininosuccinate synthetase, C-terminal domain"/>
    <property type="match status" value="1"/>
</dbReference>
<comment type="subcellular location">
    <subcellularLocation>
        <location evidence="10">Cytoplasm</location>
    </subcellularLocation>
</comment>
<feature type="binding site" evidence="10">
    <location>
        <position position="87"/>
    </location>
    <ligand>
        <name>L-citrulline</name>
        <dbReference type="ChEBI" id="CHEBI:57743"/>
    </ligand>
</feature>
<feature type="binding site" evidence="10">
    <location>
        <begin position="8"/>
        <end position="16"/>
    </location>
    <ligand>
        <name>ATP</name>
        <dbReference type="ChEBI" id="CHEBI:30616"/>
    </ligand>
</feature>
<feature type="binding site" evidence="10">
    <location>
        <position position="123"/>
    </location>
    <ligand>
        <name>L-citrulline</name>
        <dbReference type="ChEBI" id="CHEBI:57743"/>
    </ligand>
</feature>
<dbReference type="GO" id="GO:0000050">
    <property type="term" value="P:urea cycle"/>
    <property type="evidence" value="ECO:0007669"/>
    <property type="project" value="TreeGrafter"/>
</dbReference>
<protein>
    <recommendedName>
        <fullName evidence="3 10">Argininosuccinate synthase</fullName>
        <ecNumber evidence="3 10">6.3.4.5</ecNumber>
    </recommendedName>
    <alternativeName>
        <fullName evidence="10">Citrulline--aspartate ligase</fullName>
    </alternativeName>
</protein>
<dbReference type="InterPro" id="IPR023434">
    <property type="entry name" value="Arginosuc_synth_type_1_subfam"/>
</dbReference>
<dbReference type="AlphaFoldDB" id="A0A495JUE2"/>
<feature type="binding site" evidence="10">
    <location>
        <position position="175"/>
    </location>
    <ligand>
        <name>L-citrulline</name>
        <dbReference type="ChEBI" id="CHEBI:57743"/>
    </ligand>
</feature>
<dbReference type="GO" id="GO:0004055">
    <property type="term" value="F:argininosuccinate synthase activity"/>
    <property type="evidence" value="ECO:0007669"/>
    <property type="project" value="UniProtKB-UniRule"/>
</dbReference>
<evidence type="ECO:0000256" key="5">
    <source>
        <dbReference type="ARBA" id="ARBA00022571"/>
    </source>
</evidence>
<dbReference type="SUPFAM" id="SSF52402">
    <property type="entry name" value="Adenine nucleotide alpha hydrolases-like"/>
    <property type="match status" value="1"/>
</dbReference>
<dbReference type="InterPro" id="IPR048268">
    <property type="entry name" value="Arginosuc_syn_C"/>
</dbReference>
<dbReference type="InterPro" id="IPR024074">
    <property type="entry name" value="AS_cat/multimer_dom_body"/>
</dbReference>
<dbReference type="EC" id="6.3.4.5" evidence="3 10"/>
<evidence type="ECO:0000313" key="14">
    <source>
        <dbReference type="Proteomes" id="UP000277671"/>
    </source>
</evidence>
<gene>
    <name evidence="10" type="primary">argG</name>
    <name evidence="13" type="ORF">BDK92_6131</name>
</gene>
<accession>A0A495JUE2</accession>
<evidence type="ECO:0000256" key="10">
    <source>
        <dbReference type="HAMAP-Rule" id="MF_00005"/>
    </source>
</evidence>
<proteinExistence type="inferred from homology"/>
<dbReference type="PROSITE" id="PS00564">
    <property type="entry name" value="ARGININOSUCCIN_SYN_1"/>
    <property type="match status" value="1"/>
</dbReference>
<evidence type="ECO:0000256" key="3">
    <source>
        <dbReference type="ARBA" id="ARBA00012286"/>
    </source>
</evidence>
<feature type="binding site" evidence="10">
    <location>
        <position position="123"/>
    </location>
    <ligand>
        <name>L-aspartate</name>
        <dbReference type="ChEBI" id="CHEBI:29991"/>
    </ligand>
</feature>
<dbReference type="InterPro" id="IPR014729">
    <property type="entry name" value="Rossmann-like_a/b/a_fold"/>
</dbReference>
<keyword evidence="4 10" id="KW-0963">Cytoplasm</keyword>
<feature type="binding site" evidence="10">
    <location>
        <position position="119"/>
    </location>
    <ligand>
        <name>L-aspartate</name>
        <dbReference type="ChEBI" id="CHEBI:29991"/>
    </ligand>
</feature>
<dbReference type="GO" id="GO:0000053">
    <property type="term" value="P:argininosuccinate metabolic process"/>
    <property type="evidence" value="ECO:0007669"/>
    <property type="project" value="TreeGrafter"/>
</dbReference>
<dbReference type="NCBIfam" id="TIGR00032">
    <property type="entry name" value="argG"/>
    <property type="match status" value="1"/>
</dbReference>
<evidence type="ECO:0000259" key="11">
    <source>
        <dbReference type="Pfam" id="PF00764"/>
    </source>
</evidence>
<feature type="domain" description="Arginosuccinate synthase C-terminal" evidence="12">
    <location>
        <begin position="174"/>
        <end position="390"/>
    </location>
</feature>
<dbReference type="UniPathway" id="UPA00068">
    <property type="reaction ID" value="UER00113"/>
</dbReference>
<dbReference type="EMBL" id="RBKT01000001">
    <property type="protein sequence ID" value="RKR91729.1"/>
    <property type="molecule type" value="Genomic_DNA"/>
</dbReference>
<evidence type="ECO:0000259" key="12">
    <source>
        <dbReference type="Pfam" id="PF20979"/>
    </source>
</evidence>
<reference evidence="13 14" key="1">
    <citation type="submission" date="2018-10" db="EMBL/GenBank/DDBJ databases">
        <title>Sequencing the genomes of 1000 actinobacteria strains.</title>
        <authorList>
            <person name="Klenk H.-P."/>
        </authorList>
    </citation>
    <scope>NUCLEOTIDE SEQUENCE [LARGE SCALE GENOMIC DNA]</scope>
    <source>
        <strain evidence="13 14">DSM 45175</strain>
    </source>
</reference>
<evidence type="ECO:0000256" key="6">
    <source>
        <dbReference type="ARBA" id="ARBA00022598"/>
    </source>
</evidence>
<feature type="binding site" evidence="10">
    <location>
        <position position="271"/>
    </location>
    <ligand>
        <name>L-citrulline</name>
        <dbReference type="ChEBI" id="CHEBI:57743"/>
    </ligand>
</feature>
<dbReference type="Gene3D" id="3.40.50.620">
    <property type="entry name" value="HUPs"/>
    <property type="match status" value="1"/>
</dbReference>
<organism evidence="13 14">
    <name type="scientific">Micromonospora pisi</name>
    <dbReference type="NCBI Taxonomy" id="589240"/>
    <lineage>
        <taxon>Bacteria</taxon>
        <taxon>Bacillati</taxon>
        <taxon>Actinomycetota</taxon>
        <taxon>Actinomycetes</taxon>
        <taxon>Micromonosporales</taxon>
        <taxon>Micromonosporaceae</taxon>
        <taxon>Micromonospora</taxon>
    </lineage>
</organism>
<evidence type="ECO:0000256" key="1">
    <source>
        <dbReference type="ARBA" id="ARBA00004967"/>
    </source>
</evidence>
<dbReference type="GO" id="GO:0006526">
    <property type="term" value="P:L-arginine biosynthetic process"/>
    <property type="evidence" value="ECO:0007669"/>
    <property type="project" value="UniProtKB-UniRule"/>
</dbReference>
<dbReference type="CDD" id="cd01999">
    <property type="entry name" value="ASS"/>
    <property type="match status" value="1"/>
</dbReference>
<dbReference type="InterPro" id="IPR048267">
    <property type="entry name" value="Arginosuc_syn_N"/>
</dbReference>
<feature type="binding site" evidence="10">
    <location>
        <position position="117"/>
    </location>
    <ligand>
        <name>ATP</name>
        <dbReference type="ChEBI" id="CHEBI:30616"/>
    </ligand>
</feature>
<dbReference type="NCBIfam" id="NF001770">
    <property type="entry name" value="PRK00509.1"/>
    <property type="match status" value="1"/>
</dbReference>
<keyword evidence="5 10" id="KW-0055">Arginine biosynthesis</keyword>
<feature type="domain" description="Arginosuccinate synthase-like N-terminal" evidence="11">
    <location>
        <begin position="4"/>
        <end position="165"/>
    </location>
</feature>
<dbReference type="Proteomes" id="UP000277671">
    <property type="component" value="Unassembled WGS sequence"/>
</dbReference>
<dbReference type="FunFam" id="3.90.1260.10:FF:000007">
    <property type="entry name" value="Argininosuccinate synthase"/>
    <property type="match status" value="1"/>
</dbReference>
<dbReference type="GO" id="GO:0005524">
    <property type="term" value="F:ATP binding"/>
    <property type="evidence" value="ECO:0007669"/>
    <property type="project" value="UniProtKB-UniRule"/>
</dbReference>
<evidence type="ECO:0000256" key="4">
    <source>
        <dbReference type="ARBA" id="ARBA00022490"/>
    </source>
</evidence>
<evidence type="ECO:0000256" key="2">
    <source>
        <dbReference type="ARBA" id="ARBA00011881"/>
    </source>
</evidence>
<dbReference type="InterPro" id="IPR001518">
    <property type="entry name" value="Arginosuc_synth"/>
</dbReference>
<evidence type="ECO:0000256" key="8">
    <source>
        <dbReference type="ARBA" id="ARBA00022741"/>
    </source>
</evidence>
<dbReference type="InterPro" id="IPR018223">
    <property type="entry name" value="Arginosuc_synth_CS"/>
</dbReference>
<keyword evidence="7 10" id="KW-0028">Amino-acid biosynthesis</keyword>
<feature type="binding site" evidence="10">
    <location>
        <position position="127"/>
    </location>
    <ligand>
        <name>L-citrulline</name>
        <dbReference type="ChEBI" id="CHEBI:57743"/>
    </ligand>
</feature>
<dbReference type="Gene3D" id="3.90.1260.10">
    <property type="entry name" value="Argininosuccinate synthetase, chain A, domain 2"/>
    <property type="match status" value="1"/>
</dbReference>
<evidence type="ECO:0000256" key="7">
    <source>
        <dbReference type="ARBA" id="ARBA00022605"/>
    </source>
</evidence>
<feature type="binding site" evidence="10">
    <location>
        <position position="259"/>
    </location>
    <ligand>
        <name>L-citrulline</name>
        <dbReference type="ChEBI" id="CHEBI:57743"/>
    </ligand>
</feature>